<gene>
    <name evidence="1" type="ORF">CCMSSC00406_0003149</name>
</gene>
<reference evidence="1 2" key="1">
    <citation type="journal article" date="2021" name="Appl. Environ. Microbiol.">
        <title>Genetic linkage and physical mapping for an oyster mushroom Pleurotus cornucopiae and QTL analysis for the trait cap color.</title>
        <authorList>
            <person name="Zhang Y."/>
            <person name="Gao W."/>
            <person name="Sonnenberg A."/>
            <person name="Chen Q."/>
            <person name="Zhang J."/>
            <person name="Huang C."/>
        </authorList>
    </citation>
    <scope>NUCLEOTIDE SEQUENCE [LARGE SCALE GENOMIC DNA]</scope>
    <source>
        <strain evidence="1">CCMSSC00406</strain>
    </source>
</reference>
<organism evidence="1 2">
    <name type="scientific">Pleurotus cornucopiae</name>
    <name type="common">Cornucopia mushroom</name>
    <dbReference type="NCBI Taxonomy" id="5321"/>
    <lineage>
        <taxon>Eukaryota</taxon>
        <taxon>Fungi</taxon>
        <taxon>Dikarya</taxon>
        <taxon>Basidiomycota</taxon>
        <taxon>Agaricomycotina</taxon>
        <taxon>Agaricomycetes</taxon>
        <taxon>Agaricomycetidae</taxon>
        <taxon>Agaricales</taxon>
        <taxon>Pleurotineae</taxon>
        <taxon>Pleurotaceae</taxon>
        <taxon>Pleurotus</taxon>
    </lineage>
</organism>
<evidence type="ECO:0000313" key="1">
    <source>
        <dbReference type="EMBL" id="KAG9226270.1"/>
    </source>
</evidence>
<dbReference type="Proteomes" id="UP000824881">
    <property type="component" value="Unassembled WGS sequence"/>
</dbReference>
<proteinExistence type="predicted"/>
<name>A0ACB7J7M5_PLECO</name>
<sequence>MADNQPKKAYKTLPSLSMQDKVCVVTGAARGLGYEFCNAFLQSGCTSLAVLDLKHDETRDVADLFAKENALDGDKKIDAIGIACDVSSEESVQAAFATIKQRFGRVDAVVASAGIVDNYSALEQVA</sequence>
<comment type="caution">
    <text evidence="1">The sequence shown here is derived from an EMBL/GenBank/DDBJ whole genome shotgun (WGS) entry which is preliminary data.</text>
</comment>
<protein>
    <submittedName>
        <fullName evidence="1">Uncharacterized protein</fullName>
    </submittedName>
</protein>
<evidence type="ECO:0000313" key="2">
    <source>
        <dbReference type="Proteomes" id="UP000824881"/>
    </source>
</evidence>
<accession>A0ACB7J7M5</accession>
<dbReference type="EMBL" id="WQMT02000002">
    <property type="protein sequence ID" value="KAG9226270.1"/>
    <property type="molecule type" value="Genomic_DNA"/>
</dbReference>
<keyword evidence="2" id="KW-1185">Reference proteome</keyword>